<keyword evidence="6 13" id="KW-0560">Oxidoreductase</keyword>
<evidence type="ECO:0000256" key="1">
    <source>
        <dbReference type="ARBA" id="ARBA00006642"/>
    </source>
</evidence>
<keyword evidence="5 13" id="KW-0220">Diaminopimelate biosynthesis</keyword>
<feature type="binding site" evidence="13">
    <location>
        <begin position="85"/>
        <end position="87"/>
    </location>
    <ligand>
        <name>NAD(+)</name>
        <dbReference type="ChEBI" id="CHEBI:57540"/>
    </ligand>
</feature>
<evidence type="ECO:0000313" key="17">
    <source>
        <dbReference type="Proteomes" id="UP000199337"/>
    </source>
</evidence>
<comment type="catalytic activity">
    <reaction evidence="11 13">
        <text>(S)-2,3,4,5-tetrahydrodipicolinate + NADP(+) + H2O = (2S,4S)-4-hydroxy-2,3,4,5-tetrahydrodipicolinate + NADPH + H(+)</text>
        <dbReference type="Rhea" id="RHEA:35331"/>
        <dbReference type="ChEBI" id="CHEBI:15377"/>
        <dbReference type="ChEBI" id="CHEBI:15378"/>
        <dbReference type="ChEBI" id="CHEBI:16845"/>
        <dbReference type="ChEBI" id="CHEBI:57783"/>
        <dbReference type="ChEBI" id="CHEBI:58349"/>
        <dbReference type="ChEBI" id="CHEBI:67139"/>
        <dbReference type="EC" id="1.17.1.8"/>
    </reaction>
</comment>
<evidence type="ECO:0000256" key="10">
    <source>
        <dbReference type="ARBA" id="ARBA00038983"/>
    </source>
</evidence>
<dbReference type="SUPFAM" id="SSF51735">
    <property type="entry name" value="NAD(P)-binding Rossmann-fold domains"/>
    <property type="match status" value="1"/>
</dbReference>
<dbReference type="FunFam" id="3.30.360.10:FF:000009">
    <property type="entry name" value="4-hydroxy-tetrahydrodipicolinate reductase"/>
    <property type="match status" value="1"/>
</dbReference>
<keyword evidence="2 13" id="KW-0963">Cytoplasm</keyword>
<dbReference type="EMBL" id="FOOX01000005">
    <property type="protein sequence ID" value="SFG49043.1"/>
    <property type="molecule type" value="Genomic_DNA"/>
</dbReference>
<dbReference type="STRING" id="341036.SAMN05660649_01815"/>
<dbReference type="GO" id="GO:0005829">
    <property type="term" value="C:cytosol"/>
    <property type="evidence" value="ECO:0007669"/>
    <property type="project" value="TreeGrafter"/>
</dbReference>
<comment type="subcellular location">
    <subcellularLocation>
        <location evidence="13">Cytoplasm</location>
    </subcellularLocation>
</comment>
<dbReference type="PANTHER" id="PTHR20836:SF0">
    <property type="entry name" value="4-HYDROXY-TETRAHYDRODIPICOLINATE REDUCTASE 1, CHLOROPLASTIC-RELATED"/>
    <property type="match status" value="1"/>
</dbReference>
<dbReference type="InterPro" id="IPR022664">
    <property type="entry name" value="DapB_N_CS"/>
</dbReference>
<dbReference type="Pfam" id="PF01113">
    <property type="entry name" value="DapB_N"/>
    <property type="match status" value="1"/>
</dbReference>
<dbReference type="Proteomes" id="UP000199337">
    <property type="component" value="Unassembled WGS sequence"/>
</dbReference>
<evidence type="ECO:0000256" key="4">
    <source>
        <dbReference type="ARBA" id="ARBA00022857"/>
    </source>
</evidence>
<evidence type="ECO:0000256" key="7">
    <source>
        <dbReference type="ARBA" id="ARBA00023027"/>
    </source>
</evidence>
<comment type="function">
    <text evidence="13">Catalyzes the conversion of 4-hydroxy-tetrahydrodipicolinate (HTPA) to tetrahydrodipicolinate.</text>
</comment>
<comment type="similarity">
    <text evidence="1 13">Belongs to the DapB family.</text>
</comment>
<comment type="caution">
    <text evidence="13">Was originally thought to be a dihydrodipicolinate reductase (DHDPR), catalyzing the conversion of dihydrodipicolinate to tetrahydrodipicolinate. However, it was shown in E.coli that the substrate of the enzymatic reaction is not dihydrodipicolinate (DHDP) but in fact (2S,4S)-4-hydroxy-2,3,4,5-tetrahydrodipicolinic acid (HTPA), the product released by the DapA-catalyzed reaction.</text>
</comment>
<feature type="domain" description="Dihydrodipicolinate reductase C-terminal" evidence="15">
    <location>
        <begin position="117"/>
        <end position="251"/>
    </location>
</feature>
<feature type="binding site" evidence="13">
    <location>
        <begin position="151"/>
        <end position="152"/>
    </location>
    <ligand>
        <name>(S)-2,3,4,5-tetrahydrodipicolinate</name>
        <dbReference type="ChEBI" id="CHEBI:16845"/>
    </ligand>
</feature>
<evidence type="ECO:0000256" key="6">
    <source>
        <dbReference type="ARBA" id="ARBA00023002"/>
    </source>
</evidence>
<dbReference type="InterPro" id="IPR000846">
    <property type="entry name" value="DapB_N"/>
</dbReference>
<dbReference type="PIRSF" id="PIRSF000161">
    <property type="entry name" value="DHPR"/>
    <property type="match status" value="1"/>
</dbReference>
<dbReference type="GO" id="GO:0050661">
    <property type="term" value="F:NADP binding"/>
    <property type="evidence" value="ECO:0007669"/>
    <property type="project" value="UniProtKB-UniRule"/>
</dbReference>
<evidence type="ECO:0000256" key="9">
    <source>
        <dbReference type="ARBA" id="ARBA00037922"/>
    </source>
</evidence>
<keyword evidence="3 13" id="KW-0028">Amino-acid biosynthesis</keyword>
<feature type="binding site" evidence="13">
    <location>
        <begin position="111"/>
        <end position="114"/>
    </location>
    <ligand>
        <name>NAD(+)</name>
        <dbReference type="ChEBI" id="CHEBI:57540"/>
    </ligand>
</feature>
<dbReference type="CDD" id="cd02274">
    <property type="entry name" value="DHDPR_N"/>
    <property type="match status" value="1"/>
</dbReference>
<proteinExistence type="inferred from homology"/>
<dbReference type="Pfam" id="PF05173">
    <property type="entry name" value="DapB_C"/>
    <property type="match status" value="1"/>
</dbReference>
<dbReference type="InterPro" id="IPR023940">
    <property type="entry name" value="DHDPR_bac"/>
</dbReference>
<dbReference type="Gene3D" id="3.40.50.720">
    <property type="entry name" value="NAD(P)-binding Rossmann-like Domain"/>
    <property type="match status" value="1"/>
</dbReference>
<accession>A0A1I2S9N4</accession>
<name>A0A1I2S9N4_9FIRM</name>
<sequence length="254" mass="26956">MGREVLKTVLQTEDTELCAAVDIQGAGQDAGLLIGSEQVGINIATNLKEALTISGAEVLVDFTGPRSVLNNVKTALEVGARPVVGTTGLSREDIEAIAALAGQKRVGCIIAPNFAIGALLMIKFASEAAKYFPNVEIIEKHHDQKLDAPSGTAIKTAEAVIEHRGDYEQGLALEEEKIPCSRGGKMPGGIRIHSVRLPGFVAQQEVIFGGAGQTLTIKHDSISRESFMPGVITAIRAVMRLEGVVYGLENLIFE</sequence>
<dbReference type="PROSITE" id="PS01298">
    <property type="entry name" value="DAPB"/>
    <property type="match status" value="1"/>
</dbReference>
<feature type="active site" description="Proton donor/acceptor" evidence="13">
    <location>
        <position position="141"/>
    </location>
</feature>
<evidence type="ECO:0000256" key="8">
    <source>
        <dbReference type="ARBA" id="ARBA00023154"/>
    </source>
</evidence>
<evidence type="ECO:0000256" key="2">
    <source>
        <dbReference type="ARBA" id="ARBA00022490"/>
    </source>
</evidence>
<comment type="pathway">
    <text evidence="9 13">Amino-acid biosynthesis; L-lysine biosynthesis via DAP pathway; (S)-tetrahydrodipicolinate from L-aspartate: step 4/4.</text>
</comment>
<dbReference type="SUPFAM" id="SSF55347">
    <property type="entry name" value="Glyceraldehyde-3-phosphate dehydrogenase-like, C-terminal domain"/>
    <property type="match status" value="1"/>
</dbReference>
<evidence type="ECO:0000256" key="5">
    <source>
        <dbReference type="ARBA" id="ARBA00022915"/>
    </source>
</evidence>
<evidence type="ECO:0000256" key="3">
    <source>
        <dbReference type="ARBA" id="ARBA00022605"/>
    </source>
</evidence>
<feature type="domain" description="Dihydrodipicolinate reductase N-terminal" evidence="14">
    <location>
        <begin position="1"/>
        <end position="114"/>
    </location>
</feature>
<dbReference type="Gene3D" id="3.30.360.10">
    <property type="entry name" value="Dihydrodipicolinate Reductase, domain 2"/>
    <property type="match status" value="1"/>
</dbReference>
<comment type="caution">
    <text evidence="13">Lacks conserved residue(s) required for the propagation of feature annotation.</text>
</comment>
<evidence type="ECO:0000256" key="11">
    <source>
        <dbReference type="ARBA" id="ARBA00049080"/>
    </source>
</evidence>
<dbReference type="EC" id="1.17.1.8" evidence="10 13"/>
<organism evidence="16 17">
    <name type="scientific">Desulfotruncus arcticus DSM 17038</name>
    <dbReference type="NCBI Taxonomy" id="1121424"/>
    <lineage>
        <taxon>Bacteria</taxon>
        <taxon>Bacillati</taxon>
        <taxon>Bacillota</taxon>
        <taxon>Clostridia</taxon>
        <taxon>Eubacteriales</taxon>
        <taxon>Desulfallaceae</taxon>
        <taxon>Desulfotruncus</taxon>
    </lineage>
</organism>
<comment type="subunit">
    <text evidence="13">Homotetramer.</text>
</comment>
<dbReference type="GO" id="GO:0008839">
    <property type="term" value="F:4-hydroxy-tetrahydrodipicolinate reductase"/>
    <property type="evidence" value="ECO:0007669"/>
    <property type="project" value="UniProtKB-UniRule"/>
</dbReference>
<keyword evidence="4 13" id="KW-0521">NADP</keyword>
<dbReference type="PANTHER" id="PTHR20836">
    <property type="entry name" value="DIHYDRODIPICOLINATE REDUCTASE"/>
    <property type="match status" value="1"/>
</dbReference>
<evidence type="ECO:0000256" key="13">
    <source>
        <dbReference type="HAMAP-Rule" id="MF_00102"/>
    </source>
</evidence>
<dbReference type="GO" id="GO:0019877">
    <property type="term" value="P:diaminopimelate biosynthetic process"/>
    <property type="evidence" value="ECO:0007669"/>
    <property type="project" value="UniProtKB-UniRule"/>
</dbReference>
<dbReference type="GO" id="GO:0016726">
    <property type="term" value="F:oxidoreductase activity, acting on CH or CH2 groups, NAD or NADP as acceptor"/>
    <property type="evidence" value="ECO:0007669"/>
    <property type="project" value="UniProtKB-UniRule"/>
</dbReference>
<dbReference type="HAMAP" id="MF_00102">
    <property type="entry name" value="DapB"/>
    <property type="match status" value="1"/>
</dbReference>
<feature type="binding site" evidence="13">
    <location>
        <position position="142"/>
    </location>
    <ligand>
        <name>(S)-2,3,4,5-tetrahydrodipicolinate</name>
        <dbReference type="ChEBI" id="CHEBI:16845"/>
    </ligand>
</feature>
<evidence type="ECO:0000259" key="14">
    <source>
        <dbReference type="Pfam" id="PF01113"/>
    </source>
</evidence>
<evidence type="ECO:0000259" key="15">
    <source>
        <dbReference type="Pfam" id="PF05173"/>
    </source>
</evidence>
<reference evidence="17" key="1">
    <citation type="submission" date="2016-10" db="EMBL/GenBank/DDBJ databases">
        <authorList>
            <person name="Varghese N."/>
            <person name="Submissions S."/>
        </authorList>
    </citation>
    <scope>NUCLEOTIDE SEQUENCE [LARGE SCALE GENOMIC DNA]</scope>
    <source>
        <strain evidence="17">DSM 17038</strain>
    </source>
</reference>
<dbReference type="InterPro" id="IPR036291">
    <property type="entry name" value="NAD(P)-bd_dom_sf"/>
</dbReference>
<evidence type="ECO:0000256" key="12">
    <source>
        <dbReference type="ARBA" id="ARBA00049396"/>
    </source>
</evidence>
<keyword evidence="17" id="KW-1185">Reference proteome</keyword>
<feature type="active site" description="Proton donor" evidence="13">
    <location>
        <position position="145"/>
    </location>
</feature>
<dbReference type="InterPro" id="IPR022663">
    <property type="entry name" value="DapB_C"/>
</dbReference>
<dbReference type="NCBIfam" id="TIGR00036">
    <property type="entry name" value="dapB"/>
    <property type="match status" value="1"/>
</dbReference>
<keyword evidence="7 13" id="KW-0520">NAD</keyword>
<dbReference type="UniPathway" id="UPA00034">
    <property type="reaction ID" value="UER00018"/>
</dbReference>
<dbReference type="GO" id="GO:0009089">
    <property type="term" value="P:lysine biosynthetic process via diaminopimelate"/>
    <property type="evidence" value="ECO:0007669"/>
    <property type="project" value="UniProtKB-UniRule"/>
</dbReference>
<dbReference type="GO" id="GO:0051287">
    <property type="term" value="F:NAD binding"/>
    <property type="evidence" value="ECO:0007669"/>
    <property type="project" value="UniProtKB-UniRule"/>
</dbReference>
<dbReference type="AlphaFoldDB" id="A0A1I2S9N4"/>
<keyword evidence="8 13" id="KW-0457">Lysine biosynthesis</keyword>
<evidence type="ECO:0000313" key="16">
    <source>
        <dbReference type="EMBL" id="SFG49043.1"/>
    </source>
</evidence>
<comment type="catalytic activity">
    <reaction evidence="12 13">
        <text>(S)-2,3,4,5-tetrahydrodipicolinate + NAD(+) + H2O = (2S,4S)-4-hydroxy-2,3,4,5-tetrahydrodipicolinate + NADH + H(+)</text>
        <dbReference type="Rhea" id="RHEA:35323"/>
        <dbReference type="ChEBI" id="CHEBI:15377"/>
        <dbReference type="ChEBI" id="CHEBI:15378"/>
        <dbReference type="ChEBI" id="CHEBI:16845"/>
        <dbReference type="ChEBI" id="CHEBI:57540"/>
        <dbReference type="ChEBI" id="CHEBI:57945"/>
        <dbReference type="ChEBI" id="CHEBI:67139"/>
        <dbReference type="EC" id="1.17.1.8"/>
    </reaction>
</comment>
<protein>
    <recommendedName>
        <fullName evidence="10 13">4-hydroxy-tetrahydrodipicolinate reductase</fullName>
        <shortName evidence="13">HTPA reductase</shortName>
        <ecNumber evidence="10 13">1.17.1.8</ecNumber>
    </recommendedName>
</protein>
<gene>
    <name evidence="13" type="primary">dapB</name>
    <name evidence="16" type="ORF">SAMN05660649_01815</name>
</gene>